<evidence type="ECO:0000256" key="1">
    <source>
        <dbReference type="SAM" id="Coils"/>
    </source>
</evidence>
<dbReference type="EMBL" id="CADCTK010000456">
    <property type="protein sequence ID" value="CAA9253207.1"/>
    <property type="molecule type" value="Genomic_DNA"/>
</dbReference>
<evidence type="ECO:0008006" key="3">
    <source>
        <dbReference type="Google" id="ProtNLM"/>
    </source>
</evidence>
<dbReference type="AlphaFoldDB" id="A0A6J4IJ47"/>
<accession>A0A6J4IJ47</accession>
<organism evidence="2">
    <name type="scientific">uncultured Chloroflexia bacterium</name>
    <dbReference type="NCBI Taxonomy" id="1672391"/>
    <lineage>
        <taxon>Bacteria</taxon>
        <taxon>Bacillati</taxon>
        <taxon>Chloroflexota</taxon>
        <taxon>Chloroflexia</taxon>
        <taxon>environmental samples</taxon>
    </lineage>
</organism>
<gene>
    <name evidence="2" type="ORF">AVDCRST_MAG26-1983</name>
</gene>
<protein>
    <recommendedName>
        <fullName evidence="3">J domain-containing protein</fullName>
    </recommendedName>
</protein>
<reference evidence="2" key="1">
    <citation type="submission" date="2020-02" db="EMBL/GenBank/DDBJ databases">
        <authorList>
            <person name="Meier V. D."/>
        </authorList>
    </citation>
    <scope>NUCLEOTIDE SEQUENCE</scope>
    <source>
        <strain evidence="2">AVDCRST_MAG26</strain>
    </source>
</reference>
<name>A0A6J4IJ47_9CHLR</name>
<proteinExistence type="predicted"/>
<dbReference type="InterPro" id="IPR036869">
    <property type="entry name" value="J_dom_sf"/>
</dbReference>
<feature type="coiled-coil region" evidence="1">
    <location>
        <begin position="25"/>
        <end position="56"/>
    </location>
</feature>
<evidence type="ECO:0000313" key="2">
    <source>
        <dbReference type="EMBL" id="CAA9253207.1"/>
    </source>
</evidence>
<dbReference type="Gene3D" id="1.10.287.110">
    <property type="entry name" value="DnaJ domain"/>
    <property type="match status" value="1"/>
</dbReference>
<keyword evidence="1" id="KW-0175">Coiled coil</keyword>
<sequence>MDSREESVRAPYHASSYSPMLEHELGEAQAQVRRLTRELKKERQRLAETAEAYTKTVANLVRTVHENTVLRYEYERLKRVAPDSCDRPGPRVMGMHLTRIEVAAIRKAIARLHHPDVGGDVERMQAWNVALDKLEDEL</sequence>
<dbReference type="SUPFAM" id="SSF46565">
    <property type="entry name" value="Chaperone J-domain"/>
    <property type="match status" value="1"/>
</dbReference>